<feature type="region of interest" description="Disordered" evidence="10">
    <location>
        <begin position="452"/>
        <end position="472"/>
    </location>
</feature>
<evidence type="ECO:0000256" key="5">
    <source>
        <dbReference type="ARBA" id="ARBA00023054"/>
    </source>
</evidence>
<dbReference type="InterPro" id="IPR019821">
    <property type="entry name" value="Kinesin_motor_CS"/>
</dbReference>
<evidence type="ECO:0000313" key="14">
    <source>
        <dbReference type="Proteomes" id="UP000236370"/>
    </source>
</evidence>
<dbReference type="SMART" id="SM00240">
    <property type="entry name" value="FHA"/>
    <property type="match status" value="1"/>
</dbReference>
<dbReference type="GO" id="GO:0005524">
    <property type="term" value="F:ATP binding"/>
    <property type="evidence" value="ECO:0007669"/>
    <property type="project" value="UniProtKB-KW"/>
</dbReference>
<dbReference type="Gene3D" id="3.30.530.20">
    <property type="match status" value="1"/>
</dbReference>
<feature type="region of interest" description="Disordered" evidence="10">
    <location>
        <begin position="1326"/>
        <end position="1411"/>
    </location>
</feature>
<dbReference type="InterPro" id="IPR002913">
    <property type="entry name" value="START_lipid-bd_dom"/>
</dbReference>
<dbReference type="InterPro" id="IPR008984">
    <property type="entry name" value="SMAD_FHA_dom_sf"/>
</dbReference>
<dbReference type="PROSITE" id="PS00411">
    <property type="entry name" value="KINESIN_MOTOR_1"/>
    <property type="match status" value="1"/>
</dbReference>
<dbReference type="GO" id="GO:0005856">
    <property type="term" value="C:cytoskeleton"/>
    <property type="evidence" value="ECO:0007669"/>
    <property type="project" value="UniProtKB-SubCell"/>
</dbReference>
<keyword evidence="2" id="KW-0963">Cytoplasm</keyword>
<feature type="region of interest" description="Disordered" evidence="10">
    <location>
        <begin position="1584"/>
        <end position="1613"/>
    </location>
</feature>
<dbReference type="PRINTS" id="PR00380">
    <property type="entry name" value="KINESINHEAVY"/>
</dbReference>
<dbReference type="GO" id="GO:0008017">
    <property type="term" value="F:microtubule binding"/>
    <property type="evidence" value="ECO:0007669"/>
    <property type="project" value="InterPro"/>
</dbReference>
<protein>
    <submittedName>
        <fullName evidence="13">STARD9 isoform 5</fullName>
    </submittedName>
</protein>
<dbReference type="FunFam" id="3.30.530.20:FF:000022">
    <property type="entry name" value="StAR-related lipid transfer (START) domain-containing 9"/>
    <property type="match status" value="1"/>
</dbReference>
<dbReference type="Pfam" id="PF00498">
    <property type="entry name" value="FHA"/>
    <property type="match status" value="1"/>
</dbReference>
<dbReference type="InterPro" id="IPR000253">
    <property type="entry name" value="FHA_dom"/>
</dbReference>
<feature type="region of interest" description="Disordered" evidence="10">
    <location>
        <begin position="790"/>
        <end position="832"/>
    </location>
</feature>
<dbReference type="Pfam" id="PF01852">
    <property type="entry name" value="START"/>
    <property type="match status" value="1"/>
</dbReference>
<dbReference type="PANTHER" id="PTHR47117:SF1">
    <property type="entry name" value="STAR-RELATED LIPID TRANSFER PROTEIN 9"/>
    <property type="match status" value="1"/>
</dbReference>
<dbReference type="Gene3D" id="2.60.200.20">
    <property type="match status" value="1"/>
</dbReference>
<dbReference type="SMART" id="SM00129">
    <property type="entry name" value="KISc"/>
    <property type="match status" value="1"/>
</dbReference>
<dbReference type="GO" id="GO:0008289">
    <property type="term" value="F:lipid binding"/>
    <property type="evidence" value="ECO:0007669"/>
    <property type="project" value="InterPro"/>
</dbReference>
<gene>
    <name evidence="13" type="ORF">CK820_G0033574</name>
</gene>
<keyword evidence="3" id="KW-0547">Nucleotide-binding</keyword>
<feature type="compositionally biased region" description="Low complexity" evidence="10">
    <location>
        <begin position="1277"/>
        <end position="1292"/>
    </location>
</feature>
<feature type="coiled-coil region" evidence="9">
    <location>
        <begin position="1760"/>
        <end position="1787"/>
    </location>
</feature>
<dbReference type="InterPro" id="IPR001752">
    <property type="entry name" value="Kinesin_motor_dom"/>
</dbReference>
<evidence type="ECO:0000256" key="2">
    <source>
        <dbReference type="ARBA" id="ARBA00022490"/>
    </source>
</evidence>
<comment type="caution">
    <text evidence="8">Lacks conserved residue(s) required for the propagation of feature annotation.</text>
</comment>
<dbReference type="SUPFAM" id="SSF55961">
    <property type="entry name" value="Bet v1-like"/>
    <property type="match status" value="1"/>
</dbReference>
<accession>A0A2J8QE87</accession>
<dbReference type="GO" id="GO:0003777">
    <property type="term" value="F:microtubule motor activity"/>
    <property type="evidence" value="ECO:0007669"/>
    <property type="project" value="InterPro"/>
</dbReference>
<dbReference type="InterPro" id="IPR036961">
    <property type="entry name" value="Kinesin_motor_dom_sf"/>
</dbReference>
<proteinExistence type="inferred from homology"/>
<feature type="region of interest" description="Disordered" evidence="10">
    <location>
        <begin position="1261"/>
        <end position="1302"/>
    </location>
</feature>
<feature type="compositionally biased region" description="Low complexity" evidence="10">
    <location>
        <begin position="1378"/>
        <end position="1395"/>
    </location>
</feature>
<evidence type="ECO:0000259" key="12">
    <source>
        <dbReference type="PROSITE" id="PS50848"/>
    </source>
</evidence>
<evidence type="ECO:0000259" key="11">
    <source>
        <dbReference type="PROSITE" id="PS50067"/>
    </source>
</evidence>
<dbReference type="Proteomes" id="UP000236370">
    <property type="component" value="Unassembled WGS sequence"/>
</dbReference>
<organism evidence="13 14">
    <name type="scientific">Pan troglodytes</name>
    <name type="common">Chimpanzee</name>
    <dbReference type="NCBI Taxonomy" id="9598"/>
    <lineage>
        <taxon>Eukaryota</taxon>
        <taxon>Metazoa</taxon>
        <taxon>Chordata</taxon>
        <taxon>Craniata</taxon>
        <taxon>Vertebrata</taxon>
        <taxon>Euteleostomi</taxon>
        <taxon>Mammalia</taxon>
        <taxon>Eutheria</taxon>
        <taxon>Euarchontoglires</taxon>
        <taxon>Primates</taxon>
        <taxon>Haplorrhini</taxon>
        <taxon>Catarrhini</taxon>
        <taxon>Hominidae</taxon>
        <taxon>Pan</taxon>
    </lineage>
</organism>
<feature type="compositionally biased region" description="Basic and acidic residues" evidence="10">
    <location>
        <begin position="452"/>
        <end position="469"/>
    </location>
</feature>
<dbReference type="SUPFAM" id="SSF52540">
    <property type="entry name" value="P-loop containing nucleoside triphosphate hydrolases"/>
    <property type="match status" value="1"/>
</dbReference>
<dbReference type="CDD" id="cd08874">
    <property type="entry name" value="START_STARD9-like"/>
    <property type="match status" value="1"/>
</dbReference>
<dbReference type="InterPro" id="IPR023393">
    <property type="entry name" value="START-like_dom_sf"/>
</dbReference>
<dbReference type="SUPFAM" id="SSF49879">
    <property type="entry name" value="SMAD/FHA domain"/>
    <property type="match status" value="1"/>
</dbReference>
<evidence type="ECO:0000256" key="9">
    <source>
        <dbReference type="SAM" id="Coils"/>
    </source>
</evidence>
<name>A0A2J8QE87_PANTR</name>
<keyword evidence="4" id="KW-0067">ATP-binding</keyword>
<comment type="caution">
    <text evidence="13">The sequence shown here is derived from an EMBL/GenBank/DDBJ whole genome shotgun (WGS) entry which is preliminary data.</text>
</comment>
<keyword evidence="6" id="KW-0505">Motor protein</keyword>
<feature type="region of interest" description="Disordered" evidence="10">
    <location>
        <begin position="1819"/>
        <end position="1838"/>
    </location>
</feature>
<dbReference type="EMBL" id="NBAG03000046">
    <property type="protein sequence ID" value="PNI94571.1"/>
    <property type="molecule type" value="Genomic_DNA"/>
</dbReference>
<feature type="region of interest" description="Disordered" evidence="10">
    <location>
        <begin position="1453"/>
        <end position="1498"/>
    </location>
</feature>
<dbReference type="GO" id="GO:0007018">
    <property type="term" value="P:microtubule-based movement"/>
    <property type="evidence" value="ECO:0007669"/>
    <property type="project" value="InterPro"/>
</dbReference>
<dbReference type="PROSITE" id="PS50848">
    <property type="entry name" value="START"/>
    <property type="match status" value="1"/>
</dbReference>
<feature type="compositionally biased region" description="Polar residues" evidence="10">
    <location>
        <begin position="1468"/>
        <end position="1485"/>
    </location>
</feature>
<evidence type="ECO:0000256" key="4">
    <source>
        <dbReference type="ARBA" id="ARBA00022840"/>
    </source>
</evidence>
<dbReference type="Pfam" id="PF00225">
    <property type="entry name" value="Kinesin"/>
    <property type="match status" value="1"/>
</dbReference>
<feature type="compositionally biased region" description="Polar residues" evidence="10">
    <location>
        <begin position="790"/>
        <end position="807"/>
    </location>
</feature>
<reference evidence="13 14" key="1">
    <citation type="submission" date="2017-12" db="EMBL/GenBank/DDBJ databases">
        <title>High-resolution comparative analysis of great ape genomes.</title>
        <authorList>
            <person name="Pollen A."/>
            <person name="Hastie A."/>
            <person name="Hormozdiari F."/>
            <person name="Dougherty M."/>
            <person name="Liu R."/>
            <person name="Chaisson M."/>
            <person name="Hoppe E."/>
            <person name="Hill C."/>
            <person name="Pang A."/>
            <person name="Hillier L."/>
            <person name="Baker C."/>
            <person name="Armstrong J."/>
            <person name="Shendure J."/>
            <person name="Paten B."/>
            <person name="Wilson R."/>
            <person name="Chao H."/>
            <person name="Schneider V."/>
            <person name="Ventura M."/>
            <person name="Kronenberg Z."/>
            <person name="Murali S."/>
            <person name="Gordon D."/>
            <person name="Cantsilieris S."/>
            <person name="Munson K."/>
            <person name="Nelson B."/>
            <person name="Raja A."/>
            <person name="Underwood J."/>
            <person name="Diekhans M."/>
            <person name="Fiddes I."/>
            <person name="Haussler D."/>
            <person name="Eichler E."/>
        </authorList>
    </citation>
    <scope>NUCLEOTIDE SEQUENCE [LARGE SCALE GENOMIC DNA]</scope>
    <source>
        <strain evidence="13">Yerkes chimp pedigree #C0471</strain>
    </source>
</reference>
<comment type="subcellular location">
    <subcellularLocation>
        <location evidence="1">Cytoplasm</location>
        <location evidence="1">Cytoskeleton</location>
    </subcellularLocation>
</comment>
<keyword evidence="7" id="KW-0206">Cytoskeleton</keyword>
<evidence type="ECO:0000256" key="6">
    <source>
        <dbReference type="ARBA" id="ARBA00023175"/>
    </source>
</evidence>
<dbReference type="Gene3D" id="3.40.850.10">
    <property type="entry name" value="Kinesin motor domain"/>
    <property type="match status" value="1"/>
</dbReference>
<evidence type="ECO:0000256" key="10">
    <source>
        <dbReference type="SAM" id="MobiDB-lite"/>
    </source>
</evidence>
<evidence type="ECO:0000313" key="13">
    <source>
        <dbReference type="EMBL" id="PNI94571.1"/>
    </source>
</evidence>
<dbReference type="PANTHER" id="PTHR47117">
    <property type="entry name" value="STAR-RELATED LIPID TRANSFER PROTEIN 9"/>
    <property type="match status" value="1"/>
</dbReference>
<dbReference type="InterPro" id="IPR027417">
    <property type="entry name" value="P-loop_NTPase"/>
</dbReference>
<dbReference type="FunFam" id="2.60.200.20:FF:000005">
    <property type="entry name" value="Kinesin family member 16B"/>
    <property type="match status" value="1"/>
</dbReference>
<evidence type="ECO:0000256" key="7">
    <source>
        <dbReference type="ARBA" id="ARBA00023212"/>
    </source>
</evidence>
<evidence type="ECO:0000256" key="1">
    <source>
        <dbReference type="ARBA" id="ARBA00004245"/>
    </source>
</evidence>
<feature type="compositionally biased region" description="Low complexity" evidence="10">
    <location>
        <begin position="1819"/>
        <end position="1831"/>
    </location>
</feature>
<feature type="domain" description="START" evidence="12">
    <location>
        <begin position="1985"/>
        <end position="2125"/>
    </location>
</feature>
<sequence>MGPYVQGLSQHVVTNYKQVIQLLEEGIANRITAATHVHEASSRSHAIFTIHYTQAILENNLPSEMASKINLVDLAGSERADPSYCKDRIAEGANINKSLVTLGIVISTLAQNSQVFSSCQSLNSSVSNGGDSVILSSPSGTSSGGAPSRRQSYIPYRDSVLTWLLKDSLGGNSKTIMVATVSPAHTSYSETMSTLRYASSAKNIINKPRVNEDANVKLIRELREEIERLKALLLSFELRNFGSLSDEKDENLKELVLQNELKIDQLTKDWTQKWNDWQALMEHYSVDINRRRAGVVIDSSLPHLMALEDDVLSTGVVLYHLKEGTTKIGRIDSDQEQDIVLQGQWIERDHCTITSACGVVVLRPARGARCTVNGREVTASCRLTQGAVITLGKAQKFRFNHPAEAAVLRQRRQVGEAAAGRGSLEWLDLDGDLAASRLGLSPLLWKERRALEEQCDEDHQPPRDGETSHRAQIQQQQSYVEDLRHQILAEEIRAEKELEFDQAWISQQIKENTRDSYKKRAGSKNKDANFLIVLRITDLLLTAPHLVMYPYPTACPSMCPLLCRVLRVFIPLPCDQQCLLREETWLASLQQQQQEDQVAEKELEASVALDAWLQTDPEIQPSPFVQSQKRVVHLQLLRRHTLRAAERNVRRKKVSFQLERIIKKQRLLEAQKRLEKLTTLCWLQDDSTQEPPYQVLSPDATVPRPRCRSKLTSCSSLSPQRLCSKHMPQLHRILQVPQGLSKTMSNALRLLLALKKELNLSVEPPSPTDEDTQGPNRLWNPHLRGYSSGKSVARTSLQAEDSNQKASSCLDDGTTDHRHLKPATPPYPMPSTLSHMPTPDFTTSWMSGTLEQAQQGKREKLGVQVRPENWCSQMDKGMLHFGSSDISPYALPWRPEEPARISWKQYMSGSAVDVSCSQKPQGLTLSNVARCSSMDNGLEDQNSPFHSHLSTYANICDLSTTHSSTENAQGSNEAWEVFRGSSSIALGDPHIPTSPEGVAPTSGHDRMPQFRGPSGEADCLRSKPPLAEGSAAGPVDEIMLLYPSEAGCPVGQTRTNTFEQGTQTLGNRRHWSSTDISFAQPEASAVSAFDLASWTSMHNLSLHLSQLLHSTSELLGSLSQPDVARREQNTKRDIPDKAPQALMMDGSTQTTVDEGSQTDLTLPTLCLQTSEAEPQGANVILEGLGSDTSTVSQEEGDVPGVPQKREAEETAQKMAQLLYLQEESTPYKPQSPSIPSSHLRFQKAPVGQHLPSVSPLVSDAFLPPSSQPEESHCLVVSSPSPSSPHSPGLFPSTFEYPGDSRVQKKLGPTSALLVDRASSPILTLSASTQEPGLSPGSLTLSAPSAHPVEGHQKLDSSPDPVDAPRTPMDNYSQTTDELGGSQRGRSSLQRSNGRSFLELHSPHSPQQSPKLQFSFLGQHPQQLQPRTTIGVQSRLLPPPLRHRSQRLGNSFVPEKVASPEHCPLSGREPSQWQSRTENGGESSASPGEPQCTLDRPSSWGGLQHLSPCPVSELTDTAGLRGSALGLPQACQPEELLCFSCQMCMAPEHQHHSLRDLPVHNKFSNWCGVQKGSPGVLDMTEEELGASGDLSSEKQEQSPPQPPNDHSQDSEWSKREQIPLQVGAQNLSLSVELTEAKLHHGFGETDALLQVLQSGTGEALAADEPVTPTWKELYARQKKAIETLRRERAERLGNFCRTRSLSPQKQLSLLPNKDLFIWDLDLPSRRREYLQQLRKDVVETTRSPESVSRSAHTPSDIELMLQDYQQAHEEAKVEIARARDQLRERTEQEKLRIHQQIISQLLKEEDKLHTLANSSSLCTSSNGSLSSGMTSGYNSSPALSGQLQFPENMGHRNLPDSRDVWIGDERGGHSAVRKNSAYSRRASLGSCCCSPSSLSSLGTCFSSSYQDLAKHVVDTSMADVMAACSDNLHNLFSCQATAGWNYQGEEQAVQLYYKVFSSTRHGFLGAGVVSQPLSRVWAAVSDPTLWPLYYKPIQTARLHQRVTDSISLVYLVCNTTLCALKQPRDFCCVCVEAKEVPALVGHLSVMAAQSVYDTSMPRPSRKMVRGEILPSAWILQPVTVEGKEVTRVIYLAQVELGAPGFPPQLLSSFIKQQPLVIARLASFLGS</sequence>
<dbReference type="PROSITE" id="PS50067">
    <property type="entry name" value="KINESIN_MOTOR_2"/>
    <property type="match status" value="1"/>
</dbReference>
<comment type="similarity">
    <text evidence="8">Belongs to the TRAFAC class myosin-kinesin ATPase superfamily. Kinesin family.</text>
</comment>
<evidence type="ECO:0000256" key="3">
    <source>
        <dbReference type="ARBA" id="ARBA00022741"/>
    </source>
</evidence>
<evidence type="ECO:0000256" key="8">
    <source>
        <dbReference type="PROSITE-ProRule" id="PRU00283"/>
    </source>
</evidence>
<feature type="compositionally biased region" description="Polar residues" evidence="10">
    <location>
        <begin position="1326"/>
        <end position="1342"/>
    </location>
</feature>
<keyword evidence="5 9" id="KW-0175">Coiled coil</keyword>
<dbReference type="CDD" id="cd22731">
    <property type="entry name" value="FHA_KIF16A_STARD9"/>
    <property type="match status" value="1"/>
</dbReference>
<feature type="domain" description="Kinesin motor" evidence="11">
    <location>
        <begin position="1"/>
        <end position="204"/>
    </location>
</feature>